<gene>
    <name evidence="2" type="ORF">BSK56_30185</name>
</gene>
<dbReference type="EMBL" id="MPTB01000059">
    <property type="protein sequence ID" value="OMD38757.1"/>
    <property type="molecule type" value="Genomic_DNA"/>
</dbReference>
<dbReference type="Proteomes" id="UP000187412">
    <property type="component" value="Unassembled WGS sequence"/>
</dbReference>
<sequence length="82" mass="9600">MALYFLHIFCTEPAVCLFQKRRFITDFLALGQPGTYDQIELLCSCPCKQWLQHPKALQTFRNARNKSPYQDRKANLPASHRN</sequence>
<accession>A0ABX3GW13</accession>
<evidence type="ECO:0000256" key="1">
    <source>
        <dbReference type="SAM" id="MobiDB-lite"/>
    </source>
</evidence>
<protein>
    <recommendedName>
        <fullName evidence="4">Transposase DDE domain-containing protein</fullName>
    </recommendedName>
</protein>
<evidence type="ECO:0008006" key="4">
    <source>
        <dbReference type="Google" id="ProtNLM"/>
    </source>
</evidence>
<name>A0ABX3GW13_PAEBO</name>
<evidence type="ECO:0000313" key="2">
    <source>
        <dbReference type="EMBL" id="OMD38757.1"/>
    </source>
</evidence>
<comment type="caution">
    <text evidence="2">The sequence shown here is derived from an EMBL/GenBank/DDBJ whole genome shotgun (WGS) entry which is preliminary data.</text>
</comment>
<reference evidence="2 3" key="1">
    <citation type="submission" date="2016-10" db="EMBL/GenBank/DDBJ databases">
        <title>Paenibacillus species isolates.</title>
        <authorList>
            <person name="Beno S.M."/>
        </authorList>
    </citation>
    <scope>NUCLEOTIDE SEQUENCE [LARGE SCALE GENOMIC DNA]</scope>
    <source>
        <strain evidence="2 3">FSL H7-0744</strain>
    </source>
</reference>
<feature type="region of interest" description="Disordered" evidence="1">
    <location>
        <begin position="61"/>
        <end position="82"/>
    </location>
</feature>
<keyword evidence="3" id="KW-1185">Reference proteome</keyword>
<organism evidence="2 3">
    <name type="scientific">Paenibacillus borealis</name>
    <dbReference type="NCBI Taxonomy" id="160799"/>
    <lineage>
        <taxon>Bacteria</taxon>
        <taxon>Bacillati</taxon>
        <taxon>Bacillota</taxon>
        <taxon>Bacilli</taxon>
        <taxon>Bacillales</taxon>
        <taxon>Paenibacillaceae</taxon>
        <taxon>Paenibacillus</taxon>
    </lineage>
</organism>
<proteinExistence type="predicted"/>
<evidence type="ECO:0000313" key="3">
    <source>
        <dbReference type="Proteomes" id="UP000187412"/>
    </source>
</evidence>